<protein>
    <submittedName>
        <fullName evidence="2">Uncharacterized protein</fullName>
    </submittedName>
</protein>
<feature type="compositionally biased region" description="Low complexity" evidence="1">
    <location>
        <begin position="541"/>
        <end position="561"/>
    </location>
</feature>
<evidence type="ECO:0000313" key="3">
    <source>
        <dbReference type="Proteomes" id="UP000298138"/>
    </source>
</evidence>
<feature type="compositionally biased region" description="Low complexity" evidence="1">
    <location>
        <begin position="227"/>
        <end position="239"/>
    </location>
</feature>
<feature type="compositionally biased region" description="Polar residues" evidence="1">
    <location>
        <begin position="61"/>
        <end position="80"/>
    </location>
</feature>
<evidence type="ECO:0000256" key="1">
    <source>
        <dbReference type="SAM" id="MobiDB-lite"/>
    </source>
</evidence>
<gene>
    <name evidence="2" type="ORF">EX30DRAFT_187453</name>
</gene>
<dbReference type="Proteomes" id="UP000298138">
    <property type="component" value="Unassembled WGS sequence"/>
</dbReference>
<dbReference type="InParanoid" id="A0A4S2N094"/>
<feature type="compositionally biased region" description="Acidic residues" evidence="1">
    <location>
        <begin position="693"/>
        <end position="707"/>
    </location>
</feature>
<keyword evidence="3" id="KW-1185">Reference proteome</keyword>
<feature type="compositionally biased region" description="Polar residues" evidence="1">
    <location>
        <begin position="160"/>
        <end position="173"/>
    </location>
</feature>
<accession>A0A4S2N094</accession>
<name>A0A4S2N094_9PEZI</name>
<feature type="compositionally biased region" description="Polar residues" evidence="1">
    <location>
        <begin position="528"/>
        <end position="540"/>
    </location>
</feature>
<dbReference type="AlphaFoldDB" id="A0A4S2N094"/>
<feature type="compositionally biased region" description="Low complexity" evidence="1">
    <location>
        <begin position="639"/>
        <end position="654"/>
    </location>
</feature>
<feature type="region of interest" description="Disordered" evidence="1">
    <location>
        <begin position="59"/>
        <end position="296"/>
    </location>
</feature>
<feature type="region of interest" description="Disordered" evidence="1">
    <location>
        <begin position="454"/>
        <end position="512"/>
    </location>
</feature>
<dbReference type="EMBL" id="ML220115">
    <property type="protein sequence ID" value="TGZ82498.1"/>
    <property type="molecule type" value="Genomic_DNA"/>
</dbReference>
<evidence type="ECO:0000313" key="2">
    <source>
        <dbReference type="EMBL" id="TGZ82498.1"/>
    </source>
</evidence>
<reference evidence="2 3" key="1">
    <citation type="submission" date="2019-04" db="EMBL/GenBank/DDBJ databases">
        <title>Comparative genomics and transcriptomics to analyze fruiting body development in filamentous ascomycetes.</title>
        <authorList>
            <consortium name="DOE Joint Genome Institute"/>
            <person name="Lutkenhaus R."/>
            <person name="Traeger S."/>
            <person name="Breuer J."/>
            <person name="Kuo A."/>
            <person name="Lipzen A."/>
            <person name="Pangilinan J."/>
            <person name="Dilworth D."/>
            <person name="Sandor L."/>
            <person name="Poggeler S."/>
            <person name="Barry K."/>
            <person name="Grigoriev I.V."/>
            <person name="Nowrousian M."/>
        </authorList>
    </citation>
    <scope>NUCLEOTIDE SEQUENCE [LARGE SCALE GENOMIC DNA]</scope>
    <source>
        <strain evidence="2 3">CBS 389.68</strain>
    </source>
</reference>
<organism evidence="2 3">
    <name type="scientific">Ascodesmis nigricans</name>
    <dbReference type="NCBI Taxonomy" id="341454"/>
    <lineage>
        <taxon>Eukaryota</taxon>
        <taxon>Fungi</taxon>
        <taxon>Dikarya</taxon>
        <taxon>Ascomycota</taxon>
        <taxon>Pezizomycotina</taxon>
        <taxon>Pezizomycetes</taxon>
        <taxon>Pezizales</taxon>
        <taxon>Ascodesmidaceae</taxon>
        <taxon>Ascodesmis</taxon>
    </lineage>
</organism>
<feature type="compositionally biased region" description="Basic and acidic residues" evidence="1">
    <location>
        <begin position="248"/>
        <end position="258"/>
    </location>
</feature>
<feature type="region of interest" description="Disordered" evidence="1">
    <location>
        <begin position="528"/>
        <end position="715"/>
    </location>
</feature>
<sequence>MANKPPPHTPVLQKPPNKPPRSPHRPVSHSNITLSPSGSPLGALGLINYVPGVSRDLFRTPSPNLSIPLSSELGTPSIRRTMTEPLPFPRRARRASGDSYEEMGNLPDGLDVRTLPAFPQSRPGWQSFEFMKNLDTGSKRKPKKNGSREDTMEVGEDPESPQQEQHASFNSDSRSSEDAEPDSTSKTMEQILPTPVPRRRHSSVIPTTAGKRLSKQYGYLNASPIVPSSGSKPMSSPSPFRSVPSQLQEKEAIDHYNSPEDPPTPTPKSGSSLKDAMLKPKTQQQPTFPPPCPRTMPDVPGASREVQGGLLHNLPSTQLPSTSATTTWAPVTTPYPRILCDPADFDPFKIAVHFTSTTPDGTKLSRPATKAEMETWEKTWKPKYQEFYRRLPEYMDKVDRANEAIEMVRLVMEVFEIASERKRKAVIEGTWDPEKAALRDKETRAAIMKDSRVATPMVLSTGPSGGGRKLANMSPAPRMRSGSMASGSQMGPPSTPPNPTPRSQGKDPRAAEAARLRAQIATMYQSRSQVFSGPSGFHQNQFQTPGSTQRQQQQQNQFNQPLRPGTHRPRSQSMLPPSTNPQQHFSPFAPPSSHPHRPQLGVFPPPALSPFSTRPIIPSNSRLDTQPSPRPVVPPKPPTTTTSNLSTATTIAIPDDNDDDNADQSDSDTDSEHEGDGTTMVDIDYYTAPQAAEGDETEDEPLPELELEPVPNMNDDEEKVEMEEWIKETFGDGGPGKHVMNLMLGVPDVEMDMGE</sequence>
<proteinExistence type="predicted"/>
<feature type="region of interest" description="Disordered" evidence="1">
    <location>
        <begin position="1"/>
        <end position="38"/>
    </location>
</feature>
<feature type="compositionally biased region" description="Pro residues" evidence="1">
    <location>
        <begin position="628"/>
        <end position="638"/>
    </location>
</feature>
<feature type="compositionally biased region" description="Acidic residues" evidence="1">
    <location>
        <begin position="655"/>
        <end position="669"/>
    </location>
</feature>